<feature type="domain" description="ABC3 transporter permease C-terminal" evidence="8">
    <location>
        <begin position="286"/>
        <end position="398"/>
    </location>
</feature>
<dbReference type="OrthoDB" id="9770036at2"/>
<dbReference type="AlphaFoldDB" id="W0RQS9"/>
<comment type="similarity">
    <text evidence="6">Belongs to the ABC-4 integral membrane protein family.</text>
</comment>
<keyword evidence="2" id="KW-1003">Cell membrane</keyword>
<feature type="transmembrane region" description="Helical" evidence="7">
    <location>
        <begin position="21"/>
        <end position="46"/>
    </location>
</feature>
<evidence type="ECO:0000256" key="7">
    <source>
        <dbReference type="SAM" id="Phobius"/>
    </source>
</evidence>
<dbReference type="NCBIfam" id="TIGR03434">
    <property type="entry name" value="ADOP"/>
    <property type="match status" value="1"/>
</dbReference>
<feature type="transmembrane region" description="Helical" evidence="7">
    <location>
        <begin position="279"/>
        <end position="303"/>
    </location>
</feature>
<dbReference type="InterPro" id="IPR017800">
    <property type="entry name" value="ADOP"/>
</dbReference>
<proteinExistence type="inferred from homology"/>
<accession>W0RQS9</accession>
<protein>
    <submittedName>
        <fullName evidence="10">Permease</fullName>
    </submittedName>
</protein>
<keyword evidence="10" id="KW-0614">Plasmid</keyword>
<keyword evidence="11" id="KW-1185">Reference proteome</keyword>
<dbReference type="Pfam" id="PF02687">
    <property type="entry name" value="FtsX"/>
    <property type="match status" value="2"/>
</dbReference>
<dbReference type="HOGENOM" id="CLU_009433_1_0_0"/>
<evidence type="ECO:0000313" key="11">
    <source>
        <dbReference type="Proteomes" id="UP000019151"/>
    </source>
</evidence>
<organism evidence="10 11">
    <name type="scientific">Gemmatirosa kalamazoonensis</name>
    <dbReference type="NCBI Taxonomy" id="861299"/>
    <lineage>
        <taxon>Bacteria</taxon>
        <taxon>Pseudomonadati</taxon>
        <taxon>Gemmatimonadota</taxon>
        <taxon>Gemmatimonadia</taxon>
        <taxon>Gemmatimonadales</taxon>
        <taxon>Gemmatimonadaceae</taxon>
        <taxon>Gemmatirosa</taxon>
    </lineage>
</organism>
<dbReference type="Proteomes" id="UP000019151">
    <property type="component" value="Plasmid 1"/>
</dbReference>
<evidence type="ECO:0000256" key="4">
    <source>
        <dbReference type="ARBA" id="ARBA00022989"/>
    </source>
</evidence>
<dbReference type="InterPro" id="IPR050250">
    <property type="entry name" value="Macrolide_Exporter_MacB"/>
</dbReference>
<evidence type="ECO:0000256" key="2">
    <source>
        <dbReference type="ARBA" id="ARBA00022475"/>
    </source>
</evidence>
<dbReference type="InterPro" id="IPR003838">
    <property type="entry name" value="ABC3_permease_C"/>
</dbReference>
<dbReference type="InterPro" id="IPR025857">
    <property type="entry name" value="MacB_PCD"/>
</dbReference>
<dbReference type="KEGG" id="gba:J421_5140"/>
<feature type="transmembrane region" description="Helical" evidence="7">
    <location>
        <begin position="329"/>
        <end position="355"/>
    </location>
</feature>
<feature type="domain" description="MacB-like periplasmic core" evidence="9">
    <location>
        <begin position="25"/>
        <end position="243"/>
    </location>
</feature>
<dbReference type="PANTHER" id="PTHR30572:SF4">
    <property type="entry name" value="ABC TRANSPORTER PERMEASE YTRF"/>
    <property type="match status" value="1"/>
</dbReference>
<evidence type="ECO:0000256" key="1">
    <source>
        <dbReference type="ARBA" id="ARBA00004651"/>
    </source>
</evidence>
<evidence type="ECO:0000313" key="10">
    <source>
        <dbReference type="EMBL" id="AHG92675.1"/>
    </source>
</evidence>
<dbReference type="Pfam" id="PF12704">
    <property type="entry name" value="MacB_PCD"/>
    <property type="match status" value="2"/>
</dbReference>
<evidence type="ECO:0000259" key="9">
    <source>
        <dbReference type="Pfam" id="PF12704"/>
    </source>
</evidence>
<gene>
    <name evidence="10" type="ORF">J421_5140</name>
</gene>
<feature type="transmembrane region" description="Helical" evidence="7">
    <location>
        <begin position="426"/>
        <end position="446"/>
    </location>
</feature>
<geneLocation type="plasmid" evidence="10 11">
    <name>1</name>
</geneLocation>
<feature type="domain" description="ABC3 transporter permease C-terminal" evidence="8">
    <location>
        <begin position="701"/>
        <end position="813"/>
    </location>
</feature>
<keyword evidence="4 7" id="KW-1133">Transmembrane helix</keyword>
<feature type="transmembrane region" description="Helical" evidence="7">
    <location>
        <begin position="753"/>
        <end position="771"/>
    </location>
</feature>
<comment type="subcellular location">
    <subcellularLocation>
        <location evidence="1">Cell membrane</location>
        <topology evidence="1">Multi-pass membrane protein</topology>
    </subcellularLocation>
</comment>
<dbReference type="RefSeq" id="WP_158508906.1">
    <property type="nucleotide sequence ID" value="NZ_CP007129.1"/>
</dbReference>
<evidence type="ECO:0000256" key="5">
    <source>
        <dbReference type="ARBA" id="ARBA00023136"/>
    </source>
</evidence>
<evidence type="ECO:0000256" key="6">
    <source>
        <dbReference type="ARBA" id="ARBA00038076"/>
    </source>
</evidence>
<dbReference type="EMBL" id="CP007129">
    <property type="protein sequence ID" value="AHG92675.1"/>
    <property type="molecule type" value="Genomic_DNA"/>
</dbReference>
<dbReference type="GO" id="GO:0005886">
    <property type="term" value="C:plasma membrane"/>
    <property type="evidence" value="ECO:0007669"/>
    <property type="project" value="UniProtKB-SubCell"/>
</dbReference>
<dbReference type="PANTHER" id="PTHR30572">
    <property type="entry name" value="MEMBRANE COMPONENT OF TRANSPORTER-RELATED"/>
    <property type="match status" value="1"/>
</dbReference>
<evidence type="ECO:0000259" key="8">
    <source>
        <dbReference type="Pfam" id="PF02687"/>
    </source>
</evidence>
<sequence length="818" mass="85019">MNSFDRLRRDASYALRQLGRAPSFTLAAVATLAIGIGATAAVFGVVDAVVLRPFPFARPERVVVLQPTRDGAPVAAASNLELATWRERRRAFDAVAGVEPQNTFVLSRTDARGGEAPTVVTGARATADFFHVVGVPPALGRGFTAVDAAPGAPHVVVLGDALWHREFRGDPSIVGRTLRLDDSLYTVVGVMPAAFDATSAGDALWVPLALTSDELTDFRRRYLNVVARLAPGVSVEQATAAVAADERALAARFPMWGSGYAAQARRYADAAVGDLRARLFVLLGAVSFVFLIACVNVASLLLARGSARSREMAVRAAIGARRGRLVAQLLTEAGVLCALGGAAGLALAYALVRAAVRLGPPGVPRLDQAAVDGRVIAFTLGASALCALVVGAWPAARAGALRLEGALREGGRGGGEGRERQRARSVLVAAEVALAMALLSGAGLLVRTAWEISHVDPGFDPERVVTARILIPANRYPDLAGAATVYHAIAERVRGTPGVESAALASTVPLGGAIRSGVGAEGRPMTDGERLLADLRLIGPGYFRALHIRLRAGRDFAAFDDARSTNVAIISDALAAKLWPGEPVERAIGRRIEGMDPSHTHFMQVVGVVAGPRDVSLDQPPAPELYIPFEQAPPVLWRAVQGSLTVVARTRVPPATLTRAVRASVEAVDRGLPAPAVGTMDELVAASRATARFNTLLLSSLGAIALVLAGVGVYGMIAFAVGARTREIALRMAFGAAPGEIARLVVRRGLTPVALGALAGAVLAVATTRLLRAQLYGVAPGDPATLLVIAAVLLAVAALAAYLPARRASRIAPAAVLA</sequence>
<dbReference type="InParanoid" id="W0RQS9"/>
<evidence type="ECO:0000256" key="3">
    <source>
        <dbReference type="ARBA" id="ARBA00022692"/>
    </source>
</evidence>
<keyword evidence="5 7" id="KW-0472">Membrane</keyword>
<keyword evidence="3 7" id="KW-0812">Transmembrane</keyword>
<name>W0RQS9_9BACT</name>
<feature type="transmembrane region" description="Helical" evidence="7">
    <location>
        <begin position="696"/>
        <end position="722"/>
    </location>
</feature>
<reference evidence="10 11" key="1">
    <citation type="journal article" date="2014" name="Genome Announc.">
        <title>Genome Sequence and Methylome of Soil Bacterium Gemmatirosa kalamazoonensis KBS708T, a Member of the Rarely Cultivated Gemmatimonadetes Phylum.</title>
        <authorList>
            <person name="Debruyn J.M."/>
            <person name="Radosevich M."/>
            <person name="Wommack K.E."/>
            <person name="Polson S.W."/>
            <person name="Hauser L.J."/>
            <person name="Fawaz M.N."/>
            <person name="Korlach J."/>
            <person name="Tsai Y.C."/>
        </authorList>
    </citation>
    <scope>NUCLEOTIDE SEQUENCE [LARGE SCALE GENOMIC DNA]</scope>
    <source>
        <strain evidence="10 11">KBS708</strain>
        <plasmid evidence="11">Plasmid 1</plasmid>
    </source>
</reference>
<feature type="transmembrane region" description="Helical" evidence="7">
    <location>
        <begin position="783"/>
        <end position="803"/>
    </location>
</feature>
<dbReference type="GO" id="GO:0022857">
    <property type="term" value="F:transmembrane transporter activity"/>
    <property type="evidence" value="ECO:0007669"/>
    <property type="project" value="TreeGrafter"/>
</dbReference>
<feature type="transmembrane region" description="Helical" evidence="7">
    <location>
        <begin position="375"/>
        <end position="396"/>
    </location>
</feature>
<feature type="domain" description="MacB-like periplasmic core" evidence="9">
    <location>
        <begin position="494"/>
        <end position="663"/>
    </location>
</feature>